<evidence type="ECO:0000259" key="4">
    <source>
        <dbReference type="PROSITE" id="PS50937"/>
    </source>
</evidence>
<dbReference type="InterPro" id="IPR009061">
    <property type="entry name" value="DNA-bd_dom_put_sf"/>
</dbReference>
<keyword evidence="6" id="KW-1185">Reference proteome</keyword>
<dbReference type="AlphaFoldDB" id="A0A6L5QLI4"/>
<organism evidence="5 6">
    <name type="scientific">Duganella alba</name>
    <dbReference type="NCBI Taxonomy" id="2666081"/>
    <lineage>
        <taxon>Bacteria</taxon>
        <taxon>Pseudomonadati</taxon>
        <taxon>Pseudomonadota</taxon>
        <taxon>Betaproteobacteria</taxon>
        <taxon>Burkholderiales</taxon>
        <taxon>Oxalobacteraceae</taxon>
        <taxon>Telluria group</taxon>
        <taxon>Duganella</taxon>
    </lineage>
</organism>
<dbReference type="RefSeq" id="WP_154364519.1">
    <property type="nucleotide sequence ID" value="NZ_WKJM01000018.1"/>
</dbReference>
<sequence length="135" mass="14962">MKIGELAGQTGYTVEAIRHYEHAGLLPKPARSAGNYRVYEERHLKRLQFIRHCRALDMGLEEIRTLLAVRDQPEQSCAAVDAMLDVHIAEVGQRIAGLRALEQQLLALRGLCGISQTARDCAILQCLGEVADQKA</sequence>
<dbReference type="InterPro" id="IPR011791">
    <property type="entry name" value="CadR-PbrR"/>
</dbReference>
<dbReference type="PANTHER" id="PTHR30204">
    <property type="entry name" value="REDOX-CYCLING DRUG-SENSING TRANSCRIPTIONAL ACTIVATOR SOXR"/>
    <property type="match status" value="1"/>
</dbReference>
<evidence type="ECO:0000256" key="2">
    <source>
        <dbReference type="ARBA" id="ARBA00023125"/>
    </source>
</evidence>
<dbReference type="Proteomes" id="UP000481037">
    <property type="component" value="Unassembled WGS sequence"/>
</dbReference>
<keyword evidence="3" id="KW-0804">Transcription</keyword>
<evidence type="ECO:0000313" key="5">
    <source>
        <dbReference type="EMBL" id="MRX10112.1"/>
    </source>
</evidence>
<dbReference type="InterPro" id="IPR000551">
    <property type="entry name" value="MerR-type_HTH_dom"/>
</dbReference>
<proteinExistence type="predicted"/>
<gene>
    <name evidence="5" type="primary">cadR</name>
    <name evidence="5" type="ORF">GJ697_19930</name>
</gene>
<evidence type="ECO:0000256" key="3">
    <source>
        <dbReference type="ARBA" id="ARBA00023163"/>
    </source>
</evidence>
<comment type="caution">
    <text evidence="5">The sequence shown here is derived from an EMBL/GenBank/DDBJ whole genome shotgun (WGS) entry which is preliminary data.</text>
</comment>
<dbReference type="InterPro" id="IPR015358">
    <property type="entry name" value="Tscrpt_reg_MerR_DNA-bd"/>
</dbReference>
<dbReference type="NCBIfam" id="TIGR02047">
    <property type="entry name" value="CadR-PbrR"/>
    <property type="match status" value="1"/>
</dbReference>
<dbReference type="GO" id="GO:0003700">
    <property type="term" value="F:DNA-binding transcription factor activity"/>
    <property type="evidence" value="ECO:0007669"/>
    <property type="project" value="InterPro"/>
</dbReference>
<dbReference type="PRINTS" id="PR00040">
    <property type="entry name" value="HTHMERR"/>
</dbReference>
<name>A0A6L5QLI4_9BURK</name>
<dbReference type="GO" id="GO:0045893">
    <property type="term" value="P:positive regulation of DNA-templated transcription"/>
    <property type="evidence" value="ECO:0007669"/>
    <property type="project" value="InterPro"/>
</dbReference>
<feature type="domain" description="HTH merR-type" evidence="4">
    <location>
        <begin position="1"/>
        <end position="69"/>
    </location>
</feature>
<dbReference type="PANTHER" id="PTHR30204:SF92">
    <property type="entry name" value="HTH-TYPE TRANSCRIPTIONAL REGULATOR ZNTR"/>
    <property type="match status" value="1"/>
</dbReference>
<dbReference type="InterPro" id="IPR047057">
    <property type="entry name" value="MerR_fam"/>
</dbReference>
<protein>
    <submittedName>
        <fullName evidence="5">Cd(II)/Pb(II)-responsive transcriptional regulator</fullName>
    </submittedName>
</protein>
<keyword evidence="2" id="KW-0238">DNA-binding</keyword>
<dbReference type="CDD" id="cd04784">
    <property type="entry name" value="HTH_CadR-PbrR"/>
    <property type="match status" value="1"/>
</dbReference>
<keyword evidence="1" id="KW-0805">Transcription regulation</keyword>
<dbReference type="GO" id="GO:0046872">
    <property type="term" value="F:metal ion binding"/>
    <property type="evidence" value="ECO:0007669"/>
    <property type="project" value="InterPro"/>
</dbReference>
<evidence type="ECO:0000256" key="1">
    <source>
        <dbReference type="ARBA" id="ARBA00023015"/>
    </source>
</evidence>
<dbReference type="SMART" id="SM00422">
    <property type="entry name" value="HTH_MERR"/>
    <property type="match status" value="1"/>
</dbReference>
<dbReference type="EMBL" id="WKJM01000018">
    <property type="protein sequence ID" value="MRX10112.1"/>
    <property type="molecule type" value="Genomic_DNA"/>
</dbReference>
<reference evidence="5 6" key="1">
    <citation type="submission" date="2019-11" db="EMBL/GenBank/DDBJ databases">
        <title>Novel species isolated from a subtropical stream in China.</title>
        <authorList>
            <person name="Lu H."/>
        </authorList>
    </citation>
    <scope>NUCLEOTIDE SEQUENCE [LARGE SCALE GENOMIC DNA]</scope>
    <source>
        <strain evidence="5 6">FT25W</strain>
    </source>
</reference>
<dbReference type="SUPFAM" id="SSF46955">
    <property type="entry name" value="Putative DNA-binding domain"/>
    <property type="match status" value="1"/>
</dbReference>
<dbReference type="Gene3D" id="1.10.1660.10">
    <property type="match status" value="1"/>
</dbReference>
<evidence type="ECO:0000313" key="6">
    <source>
        <dbReference type="Proteomes" id="UP000481037"/>
    </source>
</evidence>
<dbReference type="PROSITE" id="PS50937">
    <property type="entry name" value="HTH_MERR_2"/>
    <property type="match status" value="1"/>
</dbReference>
<dbReference type="GO" id="GO:0003677">
    <property type="term" value="F:DNA binding"/>
    <property type="evidence" value="ECO:0007669"/>
    <property type="project" value="UniProtKB-KW"/>
</dbReference>
<dbReference type="Pfam" id="PF00376">
    <property type="entry name" value="MerR"/>
    <property type="match status" value="1"/>
</dbReference>
<dbReference type="Pfam" id="PF09278">
    <property type="entry name" value="MerR-DNA-bind"/>
    <property type="match status" value="1"/>
</dbReference>
<accession>A0A6L5QLI4</accession>